<sequence length="117" mass="12172">MQIRGGRGLGRGGGFALSGSGIWEKFTLEEGAGPPRGGRAARRSQLGDGGRRPQRSPSLAKIMVPSPVQTFCPSITCAYLTSPVHCPLTCALLLSRCPLPSDSSSLFPSPGSQSSPF</sequence>
<reference evidence="1" key="2">
    <citation type="submission" date="2025-03" db="EMBL/GenBank/DDBJ databases">
        <authorList>
            <consortium name="ELIXIR-Norway"/>
            <consortium name="Elixir Norway"/>
        </authorList>
    </citation>
    <scope>NUCLEOTIDE SEQUENCE</scope>
</reference>
<accession>A0AC59Y328</accession>
<dbReference type="Proteomes" id="UP001162501">
    <property type="component" value="Chromosome 1"/>
</dbReference>
<organism evidence="1 2">
    <name type="scientific">Rangifer tarandus platyrhynchus</name>
    <name type="common">Svalbard reindeer</name>
    <dbReference type="NCBI Taxonomy" id="3082113"/>
    <lineage>
        <taxon>Eukaryota</taxon>
        <taxon>Metazoa</taxon>
        <taxon>Chordata</taxon>
        <taxon>Craniata</taxon>
        <taxon>Vertebrata</taxon>
        <taxon>Euteleostomi</taxon>
        <taxon>Mammalia</taxon>
        <taxon>Eutheria</taxon>
        <taxon>Laurasiatheria</taxon>
        <taxon>Artiodactyla</taxon>
        <taxon>Ruminantia</taxon>
        <taxon>Pecora</taxon>
        <taxon>Cervidae</taxon>
        <taxon>Odocoileinae</taxon>
        <taxon>Rangifer</taxon>
    </lineage>
</organism>
<evidence type="ECO:0000313" key="1">
    <source>
        <dbReference type="EMBL" id="CAM9339143.1"/>
    </source>
</evidence>
<evidence type="ECO:0000313" key="2">
    <source>
        <dbReference type="Proteomes" id="UP001162501"/>
    </source>
</evidence>
<dbReference type="EMBL" id="OX596085">
    <property type="protein sequence ID" value="CAM9339143.1"/>
    <property type="molecule type" value="Genomic_DNA"/>
</dbReference>
<reference evidence="1" key="1">
    <citation type="submission" date="2023-05" db="EMBL/GenBank/DDBJ databases">
        <authorList>
            <consortium name="ELIXIR-Norway"/>
        </authorList>
    </citation>
    <scope>NUCLEOTIDE SEQUENCE</scope>
</reference>
<protein>
    <submittedName>
        <fullName evidence="1">Uncharacterized protein</fullName>
    </submittedName>
</protein>
<proteinExistence type="predicted"/>
<gene>
    <name evidence="1" type="ORF">MRATA1EN22A_LOCUS1175</name>
</gene>
<name>A0AC59Y328_RANTA</name>